<keyword evidence="16" id="KW-1185">Reference proteome</keyword>
<dbReference type="RefSeq" id="XP_026744483.1">
    <property type="nucleotide sequence ID" value="XM_026888682.1"/>
</dbReference>
<evidence type="ECO:0000256" key="3">
    <source>
        <dbReference type="ARBA" id="ARBA00010015"/>
    </source>
</evidence>
<comment type="subcellular location">
    <subcellularLocation>
        <location evidence="2 13">Nucleus</location>
    </subcellularLocation>
</comment>
<evidence type="ECO:0000259" key="15">
    <source>
        <dbReference type="SMART" id="SM00891"/>
    </source>
</evidence>
<evidence type="ECO:0000256" key="8">
    <source>
        <dbReference type="ARBA" id="ARBA00022801"/>
    </source>
</evidence>
<evidence type="ECO:0000256" key="1">
    <source>
        <dbReference type="ARBA" id="ARBA00001946"/>
    </source>
</evidence>
<keyword evidence="11 13" id="KW-0234">DNA repair</keyword>
<dbReference type="GO" id="GO:0046872">
    <property type="term" value="F:metal ion binding"/>
    <property type="evidence" value="ECO:0007669"/>
    <property type="project" value="UniProtKB-UniRule"/>
</dbReference>
<dbReference type="GO" id="GO:0031573">
    <property type="term" value="P:mitotic intra-S DNA damage checkpoint signaling"/>
    <property type="evidence" value="ECO:0007669"/>
    <property type="project" value="TreeGrafter"/>
</dbReference>
<sequence length="623" mass="69990">MSKVIERKVTLKHSQPNVLIQTWLLQLLENARKTKSKLTPMLELALDSLSKYPVQLHSGAECIILKGFGKKLCNILDQCIENYNATVAGNSDPLRELSVEDQNGHSDFPVTVSSSSSSTQLNKYIPQSNNTSPTPTLLVNPENLMRHDNSLDHSDTPVNNGSQEVDVISVVSTNSVPHHPTSSVCSRSSAKKSSAKKYKPALISGGYAILLALREHALENLDEPAMTKVDLIEKAQLYSKESFVRPKPNTHYTAWSNMSKLVKKGLVQTKKQFRKKAQYSLTHEGMELAQELYEKAKHKATDNDIIFNNDNEPPMGPETLNQEIEEDNNDLMDVDAHEPCTSQNVQSACIDLAPGTFDIILLIDKCETSGFKKRNDPTIAQFNKYPDMKYEVRSLKVGDFTWVARHKQNVDQELVLPFVVERKRMDDFAASIKDGRFHEQKFRLRKCGLDNVIYLVEDFGSNKNVGLPLQNLKQALANTSVQDGFKVHSTDSLTNSVRFLAMMTKRLIIRFKDKHLRGRNEEPSGDYLTTFDYFNKSSAKNKALTVTETFIKLLLQLKGVSVEKALAITRKYPTPRSLIKAYLKCDGHEGQSLLTYLKYSDLSPNVGPVISKAIYNVFSSLDA</sequence>
<dbReference type="InParanoid" id="A0A7E5WUG8"/>
<accession>A0A7E5WUG8</accession>
<keyword evidence="5 13" id="KW-0479">Metal-binding</keyword>
<dbReference type="AlphaFoldDB" id="A0A7E5WUG8"/>
<feature type="domain" description="ERCC4" evidence="15">
    <location>
        <begin position="360"/>
        <end position="460"/>
    </location>
</feature>
<dbReference type="Gene3D" id="1.10.10.10">
    <property type="entry name" value="Winged helix-like DNA-binding domain superfamily/Winged helix DNA-binding domain"/>
    <property type="match status" value="1"/>
</dbReference>
<dbReference type="Pfam" id="PF21136">
    <property type="entry name" value="WHD_MUS81"/>
    <property type="match status" value="1"/>
</dbReference>
<organism evidence="16 17">
    <name type="scientific">Trichoplusia ni</name>
    <name type="common">Cabbage looper</name>
    <dbReference type="NCBI Taxonomy" id="7111"/>
    <lineage>
        <taxon>Eukaryota</taxon>
        <taxon>Metazoa</taxon>
        <taxon>Ecdysozoa</taxon>
        <taxon>Arthropoda</taxon>
        <taxon>Hexapoda</taxon>
        <taxon>Insecta</taxon>
        <taxon>Pterygota</taxon>
        <taxon>Neoptera</taxon>
        <taxon>Endopterygota</taxon>
        <taxon>Lepidoptera</taxon>
        <taxon>Glossata</taxon>
        <taxon>Ditrysia</taxon>
        <taxon>Noctuoidea</taxon>
        <taxon>Noctuidae</taxon>
        <taxon>Plusiinae</taxon>
        <taxon>Trichoplusia</taxon>
    </lineage>
</organism>
<evidence type="ECO:0000256" key="9">
    <source>
        <dbReference type="ARBA" id="ARBA00022842"/>
    </source>
</evidence>
<dbReference type="GO" id="GO:0048476">
    <property type="term" value="C:Holliday junction resolvase complex"/>
    <property type="evidence" value="ECO:0007669"/>
    <property type="project" value="UniProtKB-UniRule"/>
</dbReference>
<keyword evidence="12 13" id="KW-0539">Nucleus</keyword>
<dbReference type="InterPro" id="IPR006166">
    <property type="entry name" value="ERCC4_domain"/>
</dbReference>
<keyword evidence="10 13" id="KW-0233">DNA recombination</keyword>
<dbReference type="Pfam" id="PF14716">
    <property type="entry name" value="HHH_8"/>
    <property type="match status" value="1"/>
</dbReference>
<dbReference type="Gene3D" id="1.10.150.670">
    <property type="entry name" value="Crossover junction endonuclease EME1, DNA-binding domain"/>
    <property type="match status" value="1"/>
</dbReference>
<dbReference type="SMART" id="SM00891">
    <property type="entry name" value="ERCC4"/>
    <property type="match status" value="1"/>
</dbReference>
<keyword evidence="9 13" id="KW-0460">Magnesium</keyword>
<dbReference type="Proteomes" id="UP000322000">
    <property type="component" value="Chromosome 27"/>
</dbReference>
<dbReference type="SUPFAM" id="SSF46785">
    <property type="entry name" value="Winged helix' DNA-binding domain"/>
    <property type="match status" value="1"/>
</dbReference>
<evidence type="ECO:0000256" key="7">
    <source>
        <dbReference type="ARBA" id="ARBA00022763"/>
    </source>
</evidence>
<dbReference type="InterPro" id="IPR047416">
    <property type="entry name" value="XPF_nuclease_Mus81"/>
</dbReference>
<dbReference type="InterPro" id="IPR047417">
    <property type="entry name" value="WHD_MUS81"/>
</dbReference>
<dbReference type="SUPFAM" id="SSF52980">
    <property type="entry name" value="Restriction endonuclease-like"/>
    <property type="match status" value="1"/>
</dbReference>
<comment type="function">
    <text evidence="13">Interacts with EME1 to form a DNA structure-specific endonuclease with substrate preference for branched DNA structures with a 5'-end at the branch nick. Typical substrates include 3'-flap structures, D-loops, replication forks and nicked Holliday junctions. May be required in mitosis for the processing of stalled or collapsed replication fork intermediates. May be required in meiosis for the repair of meiosis-specific double strand breaks subsequent to single-end invasion (SEI).</text>
</comment>
<evidence type="ECO:0000256" key="4">
    <source>
        <dbReference type="ARBA" id="ARBA00022722"/>
    </source>
</evidence>
<dbReference type="OrthoDB" id="5963188at2759"/>
<evidence type="ECO:0000256" key="13">
    <source>
        <dbReference type="RuleBase" id="RU369042"/>
    </source>
</evidence>
<feature type="region of interest" description="Disordered" evidence="14">
    <location>
        <begin position="97"/>
        <end position="134"/>
    </location>
</feature>
<keyword evidence="7 13" id="KW-0227">DNA damage</keyword>
<dbReference type="GO" id="GO:0005634">
    <property type="term" value="C:nucleus"/>
    <property type="evidence" value="ECO:0007669"/>
    <property type="project" value="UniProtKB-SubCell"/>
</dbReference>
<dbReference type="KEGG" id="tnl:113505847"/>
<dbReference type="PANTHER" id="PTHR13451:SF0">
    <property type="entry name" value="CROSSOVER JUNCTION ENDONUCLEASE MUS81"/>
    <property type="match status" value="1"/>
</dbReference>
<dbReference type="FunFam" id="3.40.50.10130:FF:000003">
    <property type="entry name" value="Crossover junction endonuclease MUS81"/>
    <property type="match status" value="1"/>
</dbReference>
<dbReference type="Pfam" id="PF21292">
    <property type="entry name" value="EME1-MUS81_C"/>
    <property type="match status" value="1"/>
</dbReference>
<gene>
    <name evidence="17" type="primary">LOC113505847</name>
</gene>
<dbReference type="InterPro" id="IPR042530">
    <property type="entry name" value="EME1/EME2_C"/>
</dbReference>
<evidence type="ECO:0000256" key="2">
    <source>
        <dbReference type="ARBA" id="ARBA00004123"/>
    </source>
</evidence>
<name>A0A7E5WUG8_TRINI</name>
<evidence type="ECO:0000256" key="6">
    <source>
        <dbReference type="ARBA" id="ARBA00022759"/>
    </source>
</evidence>
<dbReference type="CDD" id="cd20074">
    <property type="entry name" value="XPF_nuclease_Mus81"/>
    <property type="match status" value="1"/>
</dbReference>
<dbReference type="Pfam" id="PF02732">
    <property type="entry name" value="ERCC4"/>
    <property type="match status" value="1"/>
</dbReference>
<dbReference type="EC" id="3.1.22.-" evidence="13"/>
<dbReference type="Gene3D" id="1.10.150.110">
    <property type="entry name" value="DNA polymerase beta, N-terminal domain-like"/>
    <property type="match status" value="1"/>
</dbReference>
<dbReference type="GO" id="GO:0006308">
    <property type="term" value="P:DNA catabolic process"/>
    <property type="evidence" value="ECO:0007669"/>
    <property type="project" value="UniProtKB-UniRule"/>
</dbReference>
<dbReference type="InterPro" id="IPR010996">
    <property type="entry name" value="HHH_MUS81"/>
</dbReference>
<keyword evidence="8 13" id="KW-0378">Hydrolase</keyword>
<dbReference type="GO" id="GO:0048257">
    <property type="term" value="F:3'-flap endonuclease activity"/>
    <property type="evidence" value="ECO:0007669"/>
    <property type="project" value="TreeGrafter"/>
</dbReference>
<evidence type="ECO:0000313" key="17">
    <source>
        <dbReference type="RefSeq" id="XP_026744483.1"/>
    </source>
</evidence>
<comment type="cofactor">
    <cofactor evidence="1 13">
        <name>Mg(2+)</name>
        <dbReference type="ChEBI" id="CHEBI:18420"/>
    </cofactor>
</comment>
<evidence type="ECO:0000256" key="11">
    <source>
        <dbReference type="ARBA" id="ARBA00023204"/>
    </source>
</evidence>
<proteinExistence type="inferred from homology"/>
<dbReference type="InterPro" id="IPR036388">
    <property type="entry name" value="WH-like_DNA-bd_sf"/>
</dbReference>
<dbReference type="GeneID" id="113505847"/>
<evidence type="ECO:0000256" key="14">
    <source>
        <dbReference type="SAM" id="MobiDB-lite"/>
    </source>
</evidence>
<dbReference type="InterPro" id="IPR033309">
    <property type="entry name" value="Mus81"/>
</dbReference>
<comment type="similarity">
    <text evidence="3 13">Belongs to the XPF family.</text>
</comment>
<evidence type="ECO:0000256" key="10">
    <source>
        <dbReference type="ARBA" id="ARBA00023172"/>
    </source>
</evidence>
<dbReference type="GO" id="GO:0000727">
    <property type="term" value="P:double-strand break repair via break-induced replication"/>
    <property type="evidence" value="ECO:0007669"/>
    <property type="project" value="UniProtKB-UniRule"/>
</dbReference>
<dbReference type="PANTHER" id="PTHR13451">
    <property type="entry name" value="CLASS II CROSSOVER JUNCTION ENDONUCLEASE MUS81"/>
    <property type="match status" value="1"/>
</dbReference>
<keyword evidence="6 13" id="KW-0255">Endonuclease</keyword>
<evidence type="ECO:0000313" key="16">
    <source>
        <dbReference type="Proteomes" id="UP000322000"/>
    </source>
</evidence>
<dbReference type="GO" id="GO:0003677">
    <property type="term" value="F:DNA binding"/>
    <property type="evidence" value="ECO:0007669"/>
    <property type="project" value="UniProtKB-UniRule"/>
</dbReference>
<dbReference type="CTD" id="80198"/>
<dbReference type="GO" id="GO:0000712">
    <property type="term" value="P:resolution of meiotic recombination intermediates"/>
    <property type="evidence" value="ECO:0007669"/>
    <property type="project" value="TreeGrafter"/>
</dbReference>
<dbReference type="CDD" id="cd21036">
    <property type="entry name" value="WH_MUS81"/>
    <property type="match status" value="1"/>
</dbReference>
<feature type="compositionally biased region" description="Polar residues" evidence="14">
    <location>
        <begin position="119"/>
        <end position="134"/>
    </location>
</feature>
<dbReference type="SUPFAM" id="SSF47802">
    <property type="entry name" value="DNA polymerase beta, N-terminal domain-like"/>
    <property type="match status" value="1"/>
</dbReference>
<dbReference type="Gene3D" id="3.40.50.10130">
    <property type="match status" value="1"/>
</dbReference>
<dbReference type="InterPro" id="IPR036390">
    <property type="entry name" value="WH_DNA-bd_sf"/>
</dbReference>
<evidence type="ECO:0000256" key="12">
    <source>
        <dbReference type="ARBA" id="ARBA00023242"/>
    </source>
</evidence>
<reference evidence="17" key="1">
    <citation type="submission" date="2025-08" db="UniProtKB">
        <authorList>
            <consortium name="RefSeq"/>
        </authorList>
    </citation>
    <scope>IDENTIFICATION</scope>
</reference>
<evidence type="ECO:0000256" key="5">
    <source>
        <dbReference type="ARBA" id="ARBA00022723"/>
    </source>
</evidence>
<dbReference type="InterPro" id="IPR011335">
    <property type="entry name" value="Restrct_endonuc-II-like"/>
</dbReference>
<dbReference type="InterPro" id="IPR027421">
    <property type="entry name" value="DNA_pol_lamdba_lyase_dom_sf"/>
</dbReference>
<dbReference type="GO" id="GO:0008821">
    <property type="term" value="F:crossover junction DNA endonuclease activity"/>
    <property type="evidence" value="ECO:0007669"/>
    <property type="project" value="UniProtKB-UniRule"/>
</dbReference>
<comment type="subunit">
    <text evidence="13">Interacts with EME1.</text>
</comment>
<dbReference type="FunCoup" id="A0A7E5WUG8">
    <property type="interactions" value="534"/>
</dbReference>
<protein>
    <recommendedName>
        <fullName evidence="13">Crossover junction endonuclease MUS81</fullName>
        <ecNumber evidence="13">3.1.22.-</ecNumber>
    </recommendedName>
</protein>
<keyword evidence="4 13" id="KW-0540">Nuclease</keyword>